<dbReference type="GO" id="GO:0022857">
    <property type="term" value="F:transmembrane transporter activity"/>
    <property type="evidence" value="ECO:0007669"/>
    <property type="project" value="InterPro"/>
</dbReference>
<dbReference type="RefSeq" id="WP_070402812.1">
    <property type="nucleotide sequence ID" value="NZ_BJVW01000006.1"/>
</dbReference>
<dbReference type="Pfam" id="PF04632">
    <property type="entry name" value="FUSC"/>
    <property type="match status" value="1"/>
</dbReference>
<evidence type="ECO:0000313" key="1">
    <source>
        <dbReference type="EMBL" id="AOX17150.1"/>
    </source>
</evidence>
<dbReference type="InterPro" id="IPR006726">
    <property type="entry name" value="PHBA_efflux_AaeB/fusaric-R"/>
</dbReference>
<accession>A0A1D8UU30</accession>
<dbReference type="Proteomes" id="UP000179145">
    <property type="component" value="Chromosome"/>
</dbReference>
<name>A0A1D8UU30_9PROT</name>
<sequence length="690" mass="74953">MNQPTPTEIRWWPRLDDLPKAIFPPGWLAFGLRTWIAVCLALSVAFWSQIDAPAGAAVTVMILAQPLRGQALSKAFYRLVGTAFGVAVSILLISLFSQNRALLLGATALWLAACAFVGSLERDFRSYAALLAGYTVTLVAINTIDAPQNVFHIALSRASCIAIGVASVAIVNMFFGSPAAGHKLANALEELAIRIRLSGRDALMGDPIPSPMSTTALAAEILSLSTQISYARTELDRGKLRVAGARLAIIGMLTVLTCSRVIAMILHRKSVSEIAIKHARLWHERQEDNTDREQTLVAILAAIHAEQPDYVPDRDDAYFLERSATLLSNRLHIRTGIDTLQNATPAGDAIKLAQLHRHPDYVTAFVNGVRVLLGFSVTAGLCIASDLPASSLALSQTALTLTLASTALDTAQFGIGAMIGLPLAVAVAAWMNFWILPHIADMGALSLVFLPQTLFACILLANPKVNAIGFNYGAFFPVILGLGNHHSFDPTTFIARNIFYLLAAVVSFIMLVLILPPSPKRQRFRVAVTIGRDIEKLLANKGEPLGPALLSRKYDRLAQALVWTKRIRPQNAKNAPPAKAPERVFNRLVAFEDFATTLARARAYLEEAQAIPALKRTAAHARAALEKDRLNMLHDEIPDLSRAFLKNFPHQSGMEQAVIVICVGALQAVYSTLEQSGSALRHYGIGQTRW</sequence>
<dbReference type="EMBL" id="CP014674">
    <property type="protein sequence ID" value="AOX17150.1"/>
    <property type="molecule type" value="Genomic_DNA"/>
</dbReference>
<reference evidence="1 2" key="1">
    <citation type="journal article" date="2016" name="Microb. Cell Fact.">
        <title>Dissection of exopolysaccharide biosynthesis in Kozakia baliensis.</title>
        <authorList>
            <person name="Brandt J.U."/>
            <person name="Jakob F."/>
            <person name="Behr J."/>
            <person name="Geissler A.J."/>
            <person name="Vogel R.F."/>
        </authorList>
    </citation>
    <scope>NUCLEOTIDE SEQUENCE [LARGE SCALE GENOMIC DNA]</scope>
    <source>
        <strain evidence="1 2">DSM 14400</strain>
    </source>
</reference>
<organism evidence="1 2">
    <name type="scientific">Kozakia baliensis</name>
    <dbReference type="NCBI Taxonomy" id="153496"/>
    <lineage>
        <taxon>Bacteria</taxon>
        <taxon>Pseudomonadati</taxon>
        <taxon>Pseudomonadota</taxon>
        <taxon>Alphaproteobacteria</taxon>
        <taxon>Acetobacterales</taxon>
        <taxon>Acetobacteraceae</taxon>
        <taxon>Kozakia</taxon>
    </lineage>
</organism>
<dbReference type="GO" id="GO:0005886">
    <property type="term" value="C:plasma membrane"/>
    <property type="evidence" value="ECO:0007669"/>
    <property type="project" value="InterPro"/>
</dbReference>
<gene>
    <name evidence="1" type="ORF">A0U89_08330</name>
</gene>
<dbReference type="AlphaFoldDB" id="A0A1D8UU30"/>
<dbReference type="KEGG" id="kba:A0U89_08330"/>
<proteinExistence type="predicted"/>
<dbReference type="STRING" id="153496.A0U89_08330"/>
<protein>
    <submittedName>
        <fullName evidence="1">Uncharacterized protein</fullName>
    </submittedName>
</protein>
<keyword evidence="2" id="KW-1185">Reference proteome</keyword>
<dbReference type="eggNOG" id="COG1289">
    <property type="taxonomic scope" value="Bacteria"/>
</dbReference>
<evidence type="ECO:0000313" key="2">
    <source>
        <dbReference type="Proteomes" id="UP000179145"/>
    </source>
</evidence>
<dbReference type="OrthoDB" id="9807111at2"/>